<reference evidence="2 3" key="1">
    <citation type="submission" date="2019-08" db="EMBL/GenBank/DDBJ databases">
        <title>Bradyrhizobium hipponensis sp. nov., a rhizobium isolated from a Lupinus angustifolius root nodule in Tunisia.</title>
        <authorList>
            <person name="Off K."/>
            <person name="Rejili M."/>
            <person name="Mars M."/>
            <person name="Brachmann A."/>
            <person name="Marin M."/>
        </authorList>
    </citation>
    <scope>NUCLEOTIDE SEQUENCE [LARGE SCALE GENOMIC DNA]</scope>
    <source>
        <strain evidence="2 3">CTAW71</strain>
    </source>
</reference>
<evidence type="ECO:0000313" key="2">
    <source>
        <dbReference type="EMBL" id="TYL99133.1"/>
    </source>
</evidence>
<dbReference type="OrthoDB" id="9908318at2"/>
<proteinExistence type="predicted"/>
<organism evidence="2 3">
    <name type="scientific">Bradyrhizobium rifense</name>
    <dbReference type="NCBI Taxonomy" id="515499"/>
    <lineage>
        <taxon>Bacteria</taxon>
        <taxon>Pseudomonadati</taxon>
        <taxon>Pseudomonadota</taxon>
        <taxon>Alphaproteobacteria</taxon>
        <taxon>Hyphomicrobiales</taxon>
        <taxon>Nitrobacteraceae</taxon>
        <taxon>Bradyrhizobium</taxon>
    </lineage>
</organism>
<dbReference type="Proteomes" id="UP000324758">
    <property type="component" value="Unassembled WGS sequence"/>
</dbReference>
<dbReference type="EMBL" id="VSSS01000008">
    <property type="protein sequence ID" value="TYL99133.1"/>
    <property type="molecule type" value="Genomic_DNA"/>
</dbReference>
<comment type="caution">
    <text evidence="2">The sequence shown here is derived from an EMBL/GenBank/DDBJ whole genome shotgun (WGS) entry which is preliminary data.</text>
</comment>
<dbReference type="RefSeq" id="WP_148770764.1">
    <property type="nucleotide sequence ID" value="NZ_VSSS01000008.1"/>
</dbReference>
<protein>
    <submittedName>
        <fullName evidence="2">Uncharacterized protein</fullName>
    </submittedName>
</protein>
<dbReference type="AlphaFoldDB" id="A0A5D3KN03"/>
<sequence length="72" mass="8011">MNAREKLSLPAVREVLVTGSVDVHEENWPELRTVAIAPLLASALERLAADRPRGELHSKSQRRTAAQAREEI</sequence>
<evidence type="ECO:0000313" key="3">
    <source>
        <dbReference type="Proteomes" id="UP000324758"/>
    </source>
</evidence>
<evidence type="ECO:0000256" key="1">
    <source>
        <dbReference type="SAM" id="MobiDB-lite"/>
    </source>
</evidence>
<keyword evidence="3" id="KW-1185">Reference proteome</keyword>
<accession>A0A5D3KN03</accession>
<name>A0A5D3KN03_9BRAD</name>
<feature type="region of interest" description="Disordered" evidence="1">
    <location>
        <begin position="51"/>
        <end position="72"/>
    </location>
</feature>
<gene>
    <name evidence="2" type="ORF">FXB40_03150</name>
</gene>